<dbReference type="EMBL" id="JAAVJF010000005">
    <property type="protein sequence ID" value="NYR16238.1"/>
    <property type="molecule type" value="Genomic_DNA"/>
</dbReference>
<comment type="caution">
    <text evidence="5">The sequence shown here is derived from an EMBL/GenBank/DDBJ whole genome shotgun (WGS) entry which is preliminary data.</text>
</comment>
<evidence type="ECO:0000256" key="3">
    <source>
        <dbReference type="ARBA" id="ARBA00023315"/>
    </source>
</evidence>
<keyword evidence="2 5" id="KW-0808">Transferase</keyword>
<dbReference type="OMA" id="MYPTVVI"/>
<evidence type="ECO:0000256" key="1">
    <source>
        <dbReference type="ARBA" id="ARBA00008694"/>
    </source>
</evidence>
<dbReference type="Gene3D" id="3.40.630.30">
    <property type="match status" value="1"/>
</dbReference>
<organism evidence="5 6">
    <name type="scientific">Pyrobaculum arsenaticum</name>
    <dbReference type="NCBI Taxonomy" id="121277"/>
    <lineage>
        <taxon>Archaea</taxon>
        <taxon>Thermoproteota</taxon>
        <taxon>Thermoprotei</taxon>
        <taxon>Thermoproteales</taxon>
        <taxon>Thermoproteaceae</taxon>
        <taxon>Pyrobaculum</taxon>
    </lineage>
</organism>
<dbReference type="Proteomes" id="UP000554766">
    <property type="component" value="Unassembled WGS sequence"/>
</dbReference>
<proteinExistence type="inferred from homology"/>
<dbReference type="InterPro" id="IPR050680">
    <property type="entry name" value="YpeA/RimI_acetyltransf"/>
</dbReference>
<accession>A0A7L4PBD4</accession>
<dbReference type="SUPFAM" id="SSF55729">
    <property type="entry name" value="Acyl-CoA N-acyltransferases (Nat)"/>
    <property type="match status" value="1"/>
</dbReference>
<dbReference type="PROSITE" id="PS51186">
    <property type="entry name" value="GNAT"/>
    <property type="match status" value="1"/>
</dbReference>
<evidence type="ECO:0000256" key="2">
    <source>
        <dbReference type="ARBA" id="ARBA00022679"/>
    </source>
</evidence>
<dbReference type="InterPro" id="IPR000182">
    <property type="entry name" value="GNAT_dom"/>
</dbReference>
<keyword evidence="3" id="KW-0012">Acyltransferase</keyword>
<dbReference type="GeneID" id="5056214"/>
<gene>
    <name evidence="5" type="ORF">HC235_09910</name>
</gene>
<name>A0A7L4PBD4_9CREN</name>
<dbReference type="PANTHER" id="PTHR43420:SF12">
    <property type="entry name" value="N-ACETYLTRANSFERASE DOMAIN-CONTAINING PROTEIN"/>
    <property type="match status" value="1"/>
</dbReference>
<evidence type="ECO:0000313" key="6">
    <source>
        <dbReference type="Proteomes" id="UP000554766"/>
    </source>
</evidence>
<dbReference type="CDD" id="cd04301">
    <property type="entry name" value="NAT_SF"/>
    <property type="match status" value="1"/>
</dbReference>
<dbReference type="AlphaFoldDB" id="A0A7L4PBD4"/>
<reference evidence="5 6" key="1">
    <citation type="journal article" date="2020" name="Nat. Commun.">
        <title>The structures of two archaeal type IV pili illuminate evolutionary relationships.</title>
        <authorList>
            <person name="Wang F."/>
            <person name="Baquero D.P."/>
            <person name="Su Z."/>
            <person name="Beltran L.C."/>
            <person name="Prangishvili D."/>
            <person name="Krupovic M."/>
            <person name="Egelman E.H."/>
        </authorList>
    </citation>
    <scope>NUCLEOTIDE SEQUENCE [LARGE SCALE GENOMIC DNA]</scope>
    <source>
        <strain evidence="5 6">2GA</strain>
    </source>
</reference>
<dbReference type="GO" id="GO:0016747">
    <property type="term" value="F:acyltransferase activity, transferring groups other than amino-acyl groups"/>
    <property type="evidence" value="ECO:0007669"/>
    <property type="project" value="InterPro"/>
</dbReference>
<dbReference type="RefSeq" id="WP_011901297.1">
    <property type="nucleotide sequence ID" value="NZ_JAAVJF010000005.1"/>
</dbReference>
<keyword evidence="6" id="KW-1185">Reference proteome</keyword>
<evidence type="ECO:0000313" key="5">
    <source>
        <dbReference type="EMBL" id="NYR16238.1"/>
    </source>
</evidence>
<evidence type="ECO:0000259" key="4">
    <source>
        <dbReference type="PROSITE" id="PS51186"/>
    </source>
</evidence>
<dbReference type="Pfam" id="PF00583">
    <property type="entry name" value="Acetyltransf_1"/>
    <property type="match status" value="1"/>
</dbReference>
<dbReference type="InterPro" id="IPR016181">
    <property type="entry name" value="Acyl_CoA_acyltransferase"/>
</dbReference>
<sequence length="157" mass="17941">MYPTVVIRTATKEDLDPAVSLVVRLKRLNAEFDPMLQVTPEIEQVTKQYLEEALNNPSSVLLVAVEGNKVIGVLKGDVEDRKFYKPRYVGVIKEFYILPEYRRKGLGKRLMAEGIDQLRKKGAEVIMASFPALNDIAINFYKKMGFRPVEYIFAKEV</sequence>
<dbReference type="FunFam" id="3.40.630.30:FF:000282">
    <property type="entry name" value="GCN5-related N-acetyltransferase"/>
    <property type="match status" value="1"/>
</dbReference>
<feature type="domain" description="N-acetyltransferase" evidence="4">
    <location>
        <begin position="5"/>
        <end position="157"/>
    </location>
</feature>
<protein>
    <submittedName>
        <fullName evidence="5">GNAT family N-acetyltransferase</fullName>
    </submittedName>
</protein>
<dbReference type="PANTHER" id="PTHR43420">
    <property type="entry name" value="ACETYLTRANSFERASE"/>
    <property type="match status" value="1"/>
</dbReference>
<comment type="similarity">
    <text evidence="1">Belongs to the acetyltransferase family.</text>
</comment>